<gene>
    <name evidence="6 10" type="primary">rplE</name>
    <name evidence="10" type="ORF">M3I41_07615</name>
</gene>
<evidence type="ECO:0000256" key="3">
    <source>
        <dbReference type="ARBA" id="ARBA00023274"/>
    </source>
</evidence>
<dbReference type="GO" id="GO:0006412">
    <property type="term" value="P:translation"/>
    <property type="evidence" value="ECO:0007669"/>
    <property type="project" value="UniProtKB-UniRule"/>
</dbReference>
<keyword evidence="3 6" id="KW-0687">Ribonucleoprotein</keyword>
<dbReference type="GO" id="GO:0003735">
    <property type="term" value="F:structural constituent of ribosome"/>
    <property type="evidence" value="ECO:0007669"/>
    <property type="project" value="InterPro"/>
</dbReference>
<dbReference type="NCBIfam" id="NF000585">
    <property type="entry name" value="PRK00010.1"/>
    <property type="match status" value="1"/>
</dbReference>
<dbReference type="Gene3D" id="3.30.1440.10">
    <property type="match status" value="1"/>
</dbReference>
<dbReference type="InterPro" id="IPR031310">
    <property type="entry name" value="Ribosomal_uL5_N"/>
</dbReference>
<reference evidence="10" key="1">
    <citation type="submission" date="2022-05" db="EMBL/GenBank/DDBJ databases">
        <title>Using nanopore sequencing to obtain complete genomes from saliva samples.</title>
        <authorList>
            <person name="Baker J.L."/>
        </authorList>
    </citation>
    <scope>NUCLEOTIDE SEQUENCE</scope>
    <source>
        <strain evidence="10">JCVI-JB-Ag32</strain>
    </source>
</reference>
<evidence type="ECO:0000256" key="7">
    <source>
        <dbReference type="RuleBase" id="RU003930"/>
    </source>
</evidence>
<dbReference type="InterPro" id="IPR002132">
    <property type="entry name" value="Ribosomal_uL5"/>
</dbReference>
<dbReference type="SUPFAM" id="SSF55282">
    <property type="entry name" value="RL5-like"/>
    <property type="match status" value="1"/>
</dbReference>
<dbReference type="Pfam" id="PF00281">
    <property type="entry name" value="Ribosomal_L5"/>
    <property type="match status" value="1"/>
</dbReference>
<feature type="domain" description="Large ribosomal subunit protein uL5 N-terminal" evidence="8">
    <location>
        <begin position="29"/>
        <end position="85"/>
    </location>
</feature>
<dbReference type="InterPro" id="IPR031309">
    <property type="entry name" value="Ribosomal_uL5_C"/>
</dbReference>
<keyword evidence="6" id="KW-0699">rRNA-binding</keyword>
<name>A0A9E7ALJ5_9ACTO</name>
<dbReference type="InterPro" id="IPR022803">
    <property type="entry name" value="Ribosomal_uL5_dom_sf"/>
</dbReference>
<dbReference type="EMBL" id="CP097095">
    <property type="protein sequence ID" value="UQF79447.1"/>
    <property type="molecule type" value="Genomic_DNA"/>
</dbReference>
<dbReference type="GO" id="GO:1990904">
    <property type="term" value="C:ribonucleoprotein complex"/>
    <property type="evidence" value="ECO:0007669"/>
    <property type="project" value="UniProtKB-KW"/>
</dbReference>
<evidence type="ECO:0000256" key="2">
    <source>
        <dbReference type="ARBA" id="ARBA00022980"/>
    </source>
</evidence>
<evidence type="ECO:0000313" key="10">
    <source>
        <dbReference type="EMBL" id="UQF79447.1"/>
    </source>
</evidence>
<dbReference type="InterPro" id="IPR020930">
    <property type="entry name" value="Ribosomal_uL5_bac-type"/>
</dbReference>
<dbReference type="GO" id="GO:0019843">
    <property type="term" value="F:rRNA binding"/>
    <property type="evidence" value="ECO:0007669"/>
    <property type="project" value="UniProtKB-UniRule"/>
</dbReference>
<dbReference type="PIRSF" id="PIRSF002161">
    <property type="entry name" value="Ribosomal_L5"/>
    <property type="match status" value="1"/>
</dbReference>
<dbReference type="KEGG" id="agh:M3I41_07615"/>
<organism evidence="10 11">
    <name type="scientific">Actinomyces graevenitzii</name>
    <dbReference type="NCBI Taxonomy" id="55565"/>
    <lineage>
        <taxon>Bacteria</taxon>
        <taxon>Bacillati</taxon>
        <taxon>Actinomycetota</taxon>
        <taxon>Actinomycetes</taxon>
        <taxon>Actinomycetales</taxon>
        <taxon>Actinomycetaceae</taxon>
        <taxon>Actinomyces</taxon>
    </lineage>
</organism>
<dbReference type="AlphaFoldDB" id="A0A9E7ALJ5"/>
<evidence type="ECO:0000256" key="5">
    <source>
        <dbReference type="ARBA" id="ARBA00058604"/>
    </source>
</evidence>
<dbReference type="Proteomes" id="UP000830236">
    <property type="component" value="Chromosome"/>
</dbReference>
<dbReference type="Pfam" id="PF00673">
    <property type="entry name" value="Ribosomal_L5_C"/>
    <property type="match status" value="1"/>
</dbReference>
<evidence type="ECO:0000256" key="4">
    <source>
        <dbReference type="ARBA" id="ARBA00035245"/>
    </source>
</evidence>
<comment type="function">
    <text evidence="5">This is one of the proteins that bind and probably mediate the attachment of the 5S RNA into the large ribosomal subunit, where it forms part of the central protuberance. In the 70S ribosome it contacts protein S13 of the 30S subunit (bridge B1b), connecting the 2 subunits; this bridge is implicated in subunit movement. Contacts the P site tRNA; the 5S rRNA and some of its associated proteins might help stabilize positioning of ribosome-bound tRNAs.</text>
</comment>
<accession>A0A9E7ALJ5</accession>
<protein>
    <recommendedName>
        <fullName evidence="4 6">Large ribosomal subunit protein uL5</fullName>
    </recommendedName>
</protein>
<keyword evidence="2 6" id="KW-0689">Ribosomal protein</keyword>
<evidence type="ECO:0000256" key="6">
    <source>
        <dbReference type="HAMAP-Rule" id="MF_01333"/>
    </source>
</evidence>
<evidence type="ECO:0000259" key="9">
    <source>
        <dbReference type="Pfam" id="PF00673"/>
    </source>
</evidence>
<dbReference type="GO" id="GO:0005840">
    <property type="term" value="C:ribosome"/>
    <property type="evidence" value="ECO:0007669"/>
    <property type="project" value="UniProtKB-KW"/>
</dbReference>
<comment type="subunit">
    <text evidence="6">Part of the 50S ribosomal subunit; part of the 5S rRNA/L5/L18/L25 subcomplex. Contacts the 5S rRNA and the P site tRNA. Forms a bridge to the 30S subunit in the 70S ribosome.</text>
</comment>
<dbReference type="PANTHER" id="PTHR11994">
    <property type="entry name" value="60S RIBOSOMAL PROTEIN L11-RELATED"/>
    <property type="match status" value="1"/>
</dbReference>
<sequence length="185" mass="20705">MTEKITPRLKTKYAEEVRPALLAEFKHANVMEVGGIAKVVVNMGVGEAAHDSKQIEGAARDLAAITGQKAQITKARKSIAQFKLREGQPIGAYVTLRGDRMWEFLDRLISISLPRIRDFRGLSPKQFDGNGNYTFGLTEQSVFHEIEQDKIDRVRGMDITVVTTAKTDEEGRALLKKLGFPFKEK</sequence>
<evidence type="ECO:0000259" key="8">
    <source>
        <dbReference type="Pfam" id="PF00281"/>
    </source>
</evidence>
<feature type="domain" description="Large ribosomal subunit protein uL5 C-terminal" evidence="9">
    <location>
        <begin position="89"/>
        <end position="182"/>
    </location>
</feature>
<comment type="function">
    <text evidence="6">This is 1 of the proteins that bind and probably mediate the attachment of the 5S RNA into the large ribosomal subunit, where it forms part of the central protuberance. In the 70S ribosome it contacts protein S13 of the 30S subunit (bridge B1b), connecting the 2 subunits; this bridge is implicated in subunit movement. Contacts the P site tRNA; the 5S rRNA and some of its associated proteins might help stabilize positioning of ribosome-bound tRNAs.</text>
</comment>
<dbReference type="HAMAP" id="MF_01333_B">
    <property type="entry name" value="Ribosomal_uL5_B"/>
    <property type="match status" value="1"/>
</dbReference>
<evidence type="ECO:0000313" key="11">
    <source>
        <dbReference type="Proteomes" id="UP000830236"/>
    </source>
</evidence>
<proteinExistence type="inferred from homology"/>
<keyword evidence="6" id="KW-0820">tRNA-binding</keyword>
<dbReference type="FunFam" id="3.30.1440.10:FF:000001">
    <property type="entry name" value="50S ribosomal protein L5"/>
    <property type="match status" value="1"/>
</dbReference>
<evidence type="ECO:0000256" key="1">
    <source>
        <dbReference type="ARBA" id="ARBA00008553"/>
    </source>
</evidence>
<keyword evidence="6" id="KW-0694">RNA-binding</keyword>
<dbReference type="GO" id="GO:0000049">
    <property type="term" value="F:tRNA binding"/>
    <property type="evidence" value="ECO:0007669"/>
    <property type="project" value="UniProtKB-UniRule"/>
</dbReference>
<comment type="similarity">
    <text evidence="1 6 7">Belongs to the universal ribosomal protein uL5 family.</text>
</comment>